<dbReference type="AlphaFoldDB" id="A0A3B0VFE8"/>
<gene>
    <name evidence="3" type="ORF">MNBD_CHLOROFLEXI01-505</name>
</gene>
<dbReference type="InterPro" id="IPR046357">
    <property type="entry name" value="PPIase_dom_sf"/>
</dbReference>
<protein>
    <submittedName>
        <fullName evidence="3">Uncharacterized protein</fullName>
    </submittedName>
</protein>
<evidence type="ECO:0000259" key="2">
    <source>
        <dbReference type="PROSITE" id="PS50198"/>
    </source>
</evidence>
<dbReference type="PROSITE" id="PS50198">
    <property type="entry name" value="PPIC_PPIASE_2"/>
    <property type="match status" value="1"/>
</dbReference>
<name>A0A3B0VFE8_9ZZZZ</name>
<evidence type="ECO:0000313" key="3">
    <source>
        <dbReference type="EMBL" id="VAW41641.1"/>
    </source>
</evidence>
<feature type="domain" description="PpiC" evidence="2">
    <location>
        <begin position="436"/>
        <end position="505"/>
    </location>
</feature>
<dbReference type="EMBL" id="UOEU01000852">
    <property type="protein sequence ID" value="VAW41641.1"/>
    <property type="molecule type" value="Genomic_DNA"/>
</dbReference>
<dbReference type="PROSITE" id="PS01096">
    <property type="entry name" value="PPIC_PPIASE_1"/>
    <property type="match status" value="1"/>
</dbReference>
<dbReference type="PROSITE" id="PS50042">
    <property type="entry name" value="CNMP_BINDING_3"/>
    <property type="match status" value="1"/>
</dbReference>
<dbReference type="GO" id="GO:0003755">
    <property type="term" value="F:peptidyl-prolyl cis-trans isomerase activity"/>
    <property type="evidence" value="ECO:0007669"/>
    <property type="project" value="InterPro"/>
</dbReference>
<feature type="domain" description="Cyclic nucleotide-binding" evidence="1">
    <location>
        <begin position="426"/>
        <end position="484"/>
    </location>
</feature>
<evidence type="ECO:0000259" key="1">
    <source>
        <dbReference type="PROSITE" id="PS50042"/>
    </source>
</evidence>
<organism evidence="3">
    <name type="scientific">hydrothermal vent metagenome</name>
    <dbReference type="NCBI Taxonomy" id="652676"/>
    <lineage>
        <taxon>unclassified sequences</taxon>
        <taxon>metagenomes</taxon>
        <taxon>ecological metagenomes</taxon>
    </lineage>
</organism>
<accession>A0A3B0VFE8</accession>
<dbReference type="InterPro" id="IPR000297">
    <property type="entry name" value="PPIase_PpiC"/>
</dbReference>
<dbReference type="InterPro" id="IPR000595">
    <property type="entry name" value="cNMP-bd_dom"/>
</dbReference>
<dbReference type="SUPFAM" id="SSF54534">
    <property type="entry name" value="FKBP-like"/>
    <property type="match status" value="1"/>
</dbReference>
<dbReference type="Pfam" id="PF00639">
    <property type="entry name" value="Rotamase"/>
    <property type="match status" value="1"/>
</dbReference>
<dbReference type="InterPro" id="IPR023058">
    <property type="entry name" value="PPIase_PpiC_CS"/>
</dbReference>
<sequence>MSGLFYVSHKSMFATGQLASWVYQLSAVPFVIWRRLFARNATSFIAAREELRGALDFLASDPSDSELPWLVGRTSHRSAPFKAHLRYAKRRAFAVRSPAAAFNDPDADIFRWGILALHADVPFPALFDLGKFQHHGNNLAGTKFVSEIVPRLAPLLRDITALQTRWLGSQFLLPLKHNATLCHAFFGYTSELTRILLLLAQLIYAIETGLCFEQKNGARLLRRITKVSAELLESKASLADLLFLHNATLKIWLSINGERSQHPAALIDSLQPGVVGSLDKHARIAGALDKLLTGNPVSLIMSMGLLVDAGLAERDEERLPSIAHLFKQKIPGELLIELAKHLYSSLMSDLLKPGETVFGTTVANDATYLFDQRLSFVASVLCKSLDELGSDDDAERAYLRFAGYFFEFLLREWLQERSVDVFKQDILRQADVGQIPELVTLSIIKVCQADGALDREVVMRELSGGKDFAEVARKYSEDKLSRSAGGSLGTVKLGDLPDEIEATVFLAVPEVSLLRVDGGDYSFFIRIQERKYSGTTSFVKQLACLLQGDHQALQTGCEALIDVLNRMTKMPAFHRQQDDTSKRVLRLTERMGAYAGLLGYSSQGVTVL</sequence>
<reference evidence="3" key="1">
    <citation type="submission" date="2018-06" db="EMBL/GenBank/DDBJ databases">
        <authorList>
            <person name="Zhirakovskaya E."/>
        </authorList>
    </citation>
    <scope>NUCLEOTIDE SEQUENCE</scope>
</reference>
<dbReference type="Gene3D" id="3.10.50.40">
    <property type="match status" value="1"/>
</dbReference>
<proteinExistence type="predicted"/>